<dbReference type="RefSeq" id="WP_188354908.1">
    <property type="nucleotide sequence ID" value="NZ_BMDH01000001.1"/>
</dbReference>
<keyword evidence="1" id="KW-0812">Transmembrane</keyword>
<dbReference type="EMBL" id="BMDH01000001">
    <property type="protein sequence ID" value="GGI13832.1"/>
    <property type="molecule type" value="Genomic_DNA"/>
</dbReference>
<feature type="transmembrane region" description="Helical" evidence="1">
    <location>
        <begin position="40"/>
        <end position="63"/>
    </location>
</feature>
<feature type="transmembrane region" description="Helical" evidence="1">
    <location>
        <begin position="111"/>
        <end position="137"/>
    </location>
</feature>
<comment type="caution">
    <text evidence="2">The sequence shown here is derived from an EMBL/GenBank/DDBJ whole genome shotgun (WGS) entry which is preliminary data.</text>
</comment>
<keyword evidence="1" id="KW-1133">Transmembrane helix</keyword>
<reference evidence="2" key="2">
    <citation type="submission" date="2020-09" db="EMBL/GenBank/DDBJ databases">
        <authorList>
            <person name="Sun Q."/>
            <person name="Sedlacek I."/>
        </authorList>
    </citation>
    <scope>NUCLEOTIDE SEQUENCE</scope>
    <source>
        <strain evidence="2">CCM 8606</strain>
    </source>
</reference>
<proteinExistence type="predicted"/>
<organism evidence="2 3">
    <name type="scientific">Galliscardovia ingluviei</name>
    <dbReference type="NCBI Taxonomy" id="1769422"/>
    <lineage>
        <taxon>Bacteria</taxon>
        <taxon>Bacillati</taxon>
        <taxon>Actinomycetota</taxon>
        <taxon>Actinomycetes</taxon>
        <taxon>Bifidobacteriales</taxon>
        <taxon>Bifidobacteriaceae</taxon>
        <taxon>Galliscardovia</taxon>
    </lineage>
</organism>
<gene>
    <name evidence="2" type="ORF">GCM10007377_07930</name>
</gene>
<keyword evidence="3" id="KW-1185">Reference proteome</keyword>
<evidence type="ECO:0000256" key="1">
    <source>
        <dbReference type="SAM" id="Phobius"/>
    </source>
</evidence>
<evidence type="ECO:0000313" key="3">
    <source>
        <dbReference type="Proteomes" id="UP000619536"/>
    </source>
</evidence>
<reference evidence="2" key="1">
    <citation type="journal article" date="2014" name="Int. J. Syst. Evol. Microbiol.">
        <title>Complete genome sequence of Corynebacterium casei LMG S-19264T (=DSM 44701T), isolated from a smear-ripened cheese.</title>
        <authorList>
            <consortium name="US DOE Joint Genome Institute (JGI-PGF)"/>
            <person name="Walter F."/>
            <person name="Albersmeier A."/>
            <person name="Kalinowski J."/>
            <person name="Ruckert C."/>
        </authorList>
    </citation>
    <scope>NUCLEOTIDE SEQUENCE</scope>
    <source>
        <strain evidence="2">CCM 8606</strain>
    </source>
</reference>
<keyword evidence="1" id="KW-0472">Membrane</keyword>
<dbReference type="Proteomes" id="UP000619536">
    <property type="component" value="Unassembled WGS sequence"/>
</dbReference>
<accession>A0A8J3AN37</accession>
<sequence>MSEDNKLNGRYIPVAITIFAFVIVAAMTAVAWYFDTDMSFYELSILAGGVILPCCLSVCSMYLCSKYKALAITILCALDAIVSFILMFKSIDIDFYLEMNMTQIYTDTHVLIGTFSSTFTNVCDMVFAILINVAMLYRKKE</sequence>
<feature type="transmembrane region" description="Helical" evidence="1">
    <location>
        <begin position="70"/>
        <end position="91"/>
    </location>
</feature>
<feature type="transmembrane region" description="Helical" evidence="1">
    <location>
        <begin position="12"/>
        <end position="34"/>
    </location>
</feature>
<dbReference type="AlphaFoldDB" id="A0A8J3AN37"/>
<evidence type="ECO:0000313" key="2">
    <source>
        <dbReference type="EMBL" id="GGI13832.1"/>
    </source>
</evidence>
<protein>
    <submittedName>
        <fullName evidence="2">Uncharacterized protein</fullName>
    </submittedName>
</protein>
<name>A0A8J3AN37_9BIFI</name>